<dbReference type="Proteomes" id="UP001383192">
    <property type="component" value="Unassembled WGS sequence"/>
</dbReference>
<dbReference type="EMBL" id="JAYKXP010000009">
    <property type="protein sequence ID" value="KAK7054290.1"/>
    <property type="molecule type" value="Genomic_DNA"/>
</dbReference>
<feature type="compositionally biased region" description="Polar residues" evidence="1">
    <location>
        <begin position="182"/>
        <end position="194"/>
    </location>
</feature>
<feature type="compositionally biased region" description="Low complexity" evidence="1">
    <location>
        <begin position="195"/>
        <end position="211"/>
    </location>
</feature>
<feature type="region of interest" description="Disordered" evidence="1">
    <location>
        <begin position="163"/>
        <end position="212"/>
    </location>
</feature>
<name>A0AAW0DSN9_9AGAR</name>
<proteinExistence type="predicted"/>
<comment type="caution">
    <text evidence="2">The sequence shown here is derived from an EMBL/GenBank/DDBJ whole genome shotgun (WGS) entry which is preliminary data.</text>
</comment>
<feature type="compositionally biased region" description="Basic and acidic residues" evidence="1">
    <location>
        <begin position="169"/>
        <end position="180"/>
    </location>
</feature>
<protein>
    <submittedName>
        <fullName evidence="2">Uncharacterized protein</fullName>
    </submittedName>
</protein>
<keyword evidence="3" id="KW-1185">Reference proteome</keyword>
<organism evidence="2 3">
    <name type="scientific">Paramarasmius palmivorus</name>
    <dbReference type="NCBI Taxonomy" id="297713"/>
    <lineage>
        <taxon>Eukaryota</taxon>
        <taxon>Fungi</taxon>
        <taxon>Dikarya</taxon>
        <taxon>Basidiomycota</taxon>
        <taxon>Agaricomycotina</taxon>
        <taxon>Agaricomycetes</taxon>
        <taxon>Agaricomycetidae</taxon>
        <taxon>Agaricales</taxon>
        <taxon>Marasmiineae</taxon>
        <taxon>Marasmiaceae</taxon>
        <taxon>Paramarasmius</taxon>
    </lineage>
</organism>
<reference evidence="2 3" key="1">
    <citation type="submission" date="2024-01" db="EMBL/GenBank/DDBJ databases">
        <title>A draft genome for a cacao thread blight-causing isolate of Paramarasmius palmivorus.</title>
        <authorList>
            <person name="Baruah I.K."/>
            <person name="Bukari Y."/>
            <person name="Amoako-Attah I."/>
            <person name="Meinhardt L.W."/>
            <person name="Bailey B.A."/>
            <person name="Cohen S.P."/>
        </authorList>
    </citation>
    <scope>NUCLEOTIDE SEQUENCE [LARGE SCALE GENOMIC DNA]</scope>
    <source>
        <strain evidence="2 3">GH-12</strain>
    </source>
</reference>
<sequence length="281" mass="31573">MANNLVVIEDSDDEDVPYGWNISKLCEAAHLLRLAPEYQAFTCDPKVYDDASPVCDLQEFRWYILIAEGSPSKVKEGIYRNQRIMSARVPTGGTHSHVQGANNLDEAREIWRQQCSIHHADHPLHQQRQKELDDMAYSQASLAKAALVHQEIVKAYPRFQSRRRRRRREIMPSERVHESASPEDSTSSPAQLGPSTSISTLTTPTVSSSHSINATPPELEGWSIYIVHSQGSRRHLNLEYAITHLVCVGESGPACLVLARTGARARAIYEIQTGRRIERPS</sequence>
<evidence type="ECO:0000256" key="1">
    <source>
        <dbReference type="SAM" id="MobiDB-lite"/>
    </source>
</evidence>
<evidence type="ECO:0000313" key="3">
    <source>
        <dbReference type="Proteomes" id="UP001383192"/>
    </source>
</evidence>
<dbReference type="AlphaFoldDB" id="A0AAW0DSN9"/>
<gene>
    <name evidence="2" type="ORF">VNI00_003483</name>
</gene>
<accession>A0AAW0DSN9</accession>
<evidence type="ECO:0000313" key="2">
    <source>
        <dbReference type="EMBL" id="KAK7054290.1"/>
    </source>
</evidence>